<organism evidence="2 3">
    <name type="scientific">Neoarthrinium moseri</name>
    <dbReference type="NCBI Taxonomy" id="1658444"/>
    <lineage>
        <taxon>Eukaryota</taxon>
        <taxon>Fungi</taxon>
        <taxon>Dikarya</taxon>
        <taxon>Ascomycota</taxon>
        <taxon>Pezizomycotina</taxon>
        <taxon>Sordariomycetes</taxon>
        <taxon>Xylariomycetidae</taxon>
        <taxon>Amphisphaeriales</taxon>
        <taxon>Apiosporaceae</taxon>
        <taxon>Neoarthrinium</taxon>
    </lineage>
</organism>
<feature type="compositionally biased region" description="Low complexity" evidence="1">
    <location>
        <begin position="59"/>
        <end position="72"/>
    </location>
</feature>
<evidence type="ECO:0000313" key="3">
    <source>
        <dbReference type="Proteomes" id="UP000829685"/>
    </source>
</evidence>
<dbReference type="AlphaFoldDB" id="A0A9Q0AIG0"/>
<evidence type="ECO:0008006" key="4">
    <source>
        <dbReference type="Google" id="ProtNLM"/>
    </source>
</evidence>
<protein>
    <recommendedName>
        <fullName evidence="4">BTB domain-containing protein</fullName>
    </recommendedName>
</protein>
<accession>A0A9Q0AIG0</accession>
<dbReference type="Proteomes" id="UP000829685">
    <property type="component" value="Unassembled WGS sequence"/>
</dbReference>
<name>A0A9Q0AIG0_9PEZI</name>
<proteinExistence type="predicted"/>
<feature type="compositionally biased region" description="Low complexity" evidence="1">
    <location>
        <begin position="10"/>
        <end position="21"/>
    </location>
</feature>
<evidence type="ECO:0000313" key="2">
    <source>
        <dbReference type="EMBL" id="KAI1854323.1"/>
    </source>
</evidence>
<reference evidence="2" key="1">
    <citation type="submission" date="2021-03" db="EMBL/GenBank/DDBJ databases">
        <title>Revisited historic fungal species revealed as producer of novel bioactive compounds through whole genome sequencing and comparative genomics.</title>
        <authorList>
            <person name="Vignolle G.A."/>
            <person name="Hochenegger N."/>
            <person name="Mach R.L."/>
            <person name="Mach-Aigner A.R."/>
            <person name="Javad Rahimi M."/>
            <person name="Salim K.A."/>
            <person name="Chan C.M."/>
            <person name="Lim L.B.L."/>
            <person name="Cai F."/>
            <person name="Druzhinina I.S."/>
            <person name="U'Ren J.M."/>
            <person name="Derntl C."/>
        </authorList>
    </citation>
    <scope>NUCLEOTIDE SEQUENCE</scope>
    <source>
        <strain evidence="2">TUCIM 5799</strain>
    </source>
</reference>
<evidence type="ECO:0000256" key="1">
    <source>
        <dbReference type="SAM" id="MobiDB-lite"/>
    </source>
</evidence>
<gene>
    <name evidence="2" type="ORF">JX265_012492</name>
</gene>
<sequence length="908" mass="102037">MAAQQRDRPSSYSTSTSVSLSARTYKQDGEGSGTARKRTWGGGLFKGPSKYGGNTASNSTARSSLSLTPSSPGGMAFSPHEITCQRLRDCIHQLRSAPSDVKHVDVTFNEYGKIAGEAGALCENLLLPQSSHQSQSILSPLDDSNEDQIVSSDISSVSTNGTRSSIHSRASLEQGYQSSVAFQPDLDLIHDWIDCLVKLLDTLHISLIGTYRECEPEASPAMVDQLFVDQRFRETAISRMRSVSKARAGSKEPVFFQKYEQRFRHYDQLKVDLIEMRRLLQNSESGILPNRVIREVTISQRGDAILEFANISPEGSLEDHPVLRFRVSSHMLVETSPIFARMFDSPSLLAAFSASNSVFPAPPSQYTCKDGAEVKLFRMPQLELNIKSSFEVLLHAAHLHNDLVPRDIEFDQFVAIAEVCMRYQCTSPLELSVEYRWLPQWMHKAIEDMPDGLLLISYAFGLRRLFTRMTKTAILNIVNDKDLESKPWPQNVKDRIWAVRRAKIEQVYACCNNILGEYLKCPPPALPIYEREGTTTTGLTPTMAPRCLKGSHSCDAACLGWLMMLFNELHILPQLMQSSSFSRRPPPPQRSLNQLVDCLRFVASPPNTHQGPCDFTPAFRAAMNDIYNSVSGFTLFSISGKHGWGLSKHKSLLPQHVLSIGTLLPDHNAARRTMEDVALRIMLHVDSLDQVYNVALVSKAFFEAFKSNETIIYRSLLQKTKNIIPERWTLSGASSKEEARSELKLLKEDNPEHEASRTVEHLNLMTSDNQRAHLEDFRGQIGSEDESTLAFNNEISDTESLVEIDNLGNEMNERDGKMTREEAERIMWPDHDHDKVVLRQAPAPESMHDGLAAAPTEKFRAGDPAFHQPEEKNLLTFENKNLSDDHYQRIGLSRPMGVETVDNVSRWI</sequence>
<keyword evidence="3" id="KW-1185">Reference proteome</keyword>
<comment type="caution">
    <text evidence="2">The sequence shown here is derived from an EMBL/GenBank/DDBJ whole genome shotgun (WGS) entry which is preliminary data.</text>
</comment>
<feature type="region of interest" description="Disordered" evidence="1">
    <location>
        <begin position="1"/>
        <end position="78"/>
    </location>
</feature>
<dbReference type="EMBL" id="JAFIMR010000054">
    <property type="protein sequence ID" value="KAI1854323.1"/>
    <property type="molecule type" value="Genomic_DNA"/>
</dbReference>